<gene>
    <name evidence="8" type="ORF">BDFB_011331</name>
</gene>
<dbReference type="AlphaFoldDB" id="A0A482VS83"/>
<dbReference type="PRINTS" id="PR00370">
    <property type="entry name" value="FMOXYGENASE"/>
</dbReference>
<keyword evidence="6" id="KW-0560">Oxidoreductase</keyword>
<evidence type="ECO:0000256" key="5">
    <source>
        <dbReference type="ARBA" id="ARBA00022857"/>
    </source>
</evidence>
<protein>
    <submittedName>
        <fullName evidence="8">Senecionine N-oxygenase</fullName>
    </submittedName>
</protein>
<dbReference type="InterPro" id="IPR000960">
    <property type="entry name" value="Flavin_mOase"/>
</dbReference>
<dbReference type="PIRSF" id="PIRSF000332">
    <property type="entry name" value="FMO"/>
    <property type="match status" value="1"/>
</dbReference>
<evidence type="ECO:0000313" key="9">
    <source>
        <dbReference type="Proteomes" id="UP000292052"/>
    </source>
</evidence>
<comment type="caution">
    <text evidence="8">The sequence shown here is derived from an EMBL/GenBank/DDBJ whole genome shotgun (WGS) entry which is preliminary data.</text>
</comment>
<comment type="cofactor">
    <cofactor evidence="1">
        <name>FAD</name>
        <dbReference type="ChEBI" id="CHEBI:57692"/>
    </cofactor>
</comment>
<keyword evidence="5" id="KW-0521">NADP</keyword>
<sequence>MKIAIIGAGGAGLCAARHCLGENFSIDVFEQTANVGGTWNYTDYIGYDENGIPVHSSMYKGLSTNLPKELMTLEDFPYCQQDRSYLQQPEVLDYIRNYMEKFQIEPHVKFCKQVSWIEPQDDLWLVEYEDVKSKQKESGHYDAIIVCNGHYKDAFTPQIPGADSFRGGVKHSHDYRSPECYQEKKVLVIGAGPSGLQISEQILTVATRVYLSHKSKKALPVPDDLHQKPVVARLDGNRAIFEDGSVEEIDDILFCTGYNYSFPFLSGKCGVKVDDNHVHPLYKQLISIENPTLALIGLPFTVCPFPLFDIQVRFFLSTLSGHFKLPSKEEMLRELHEEMKKKSDRPPRKFHFLGDEQGRYFDDLATTAQIKRIPPVINKLYLRVRMNRNLDHCFKIIDDDNWAQ</sequence>
<dbReference type="Pfam" id="PF00743">
    <property type="entry name" value="FMO-like"/>
    <property type="match status" value="2"/>
</dbReference>
<evidence type="ECO:0000313" key="8">
    <source>
        <dbReference type="EMBL" id="RZC35802.1"/>
    </source>
</evidence>
<dbReference type="InterPro" id="IPR020946">
    <property type="entry name" value="Flavin_mOase-like"/>
</dbReference>
<dbReference type="InterPro" id="IPR036188">
    <property type="entry name" value="FAD/NAD-bd_sf"/>
</dbReference>
<evidence type="ECO:0000256" key="4">
    <source>
        <dbReference type="ARBA" id="ARBA00022827"/>
    </source>
</evidence>
<keyword evidence="4" id="KW-0274">FAD</keyword>
<reference evidence="8 9" key="1">
    <citation type="submission" date="2017-03" db="EMBL/GenBank/DDBJ databases">
        <title>Genome of the blue death feigning beetle - Asbolus verrucosus.</title>
        <authorList>
            <person name="Rider S.D."/>
        </authorList>
    </citation>
    <scope>NUCLEOTIDE SEQUENCE [LARGE SCALE GENOMIC DNA]</scope>
    <source>
        <strain evidence="8">Butters</strain>
        <tissue evidence="8">Head and leg muscle</tissue>
    </source>
</reference>
<evidence type="ECO:0000256" key="1">
    <source>
        <dbReference type="ARBA" id="ARBA00001974"/>
    </source>
</evidence>
<evidence type="ECO:0000256" key="6">
    <source>
        <dbReference type="ARBA" id="ARBA00023002"/>
    </source>
</evidence>
<evidence type="ECO:0000256" key="7">
    <source>
        <dbReference type="ARBA" id="ARBA00023033"/>
    </source>
</evidence>
<keyword evidence="7" id="KW-0503">Monooxygenase</keyword>
<dbReference type="GO" id="GO:0004499">
    <property type="term" value="F:N,N-dimethylaniline monooxygenase activity"/>
    <property type="evidence" value="ECO:0007669"/>
    <property type="project" value="InterPro"/>
</dbReference>
<dbReference type="SUPFAM" id="SSF51905">
    <property type="entry name" value="FAD/NAD(P)-binding domain"/>
    <property type="match status" value="2"/>
</dbReference>
<proteinExistence type="inferred from homology"/>
<dbReference type="Proteomes" id="UP000292052">
    <property type="component" value="Unassembled WGS sequence"/>
</dbReference>
<evidence type="ECO:0000256" key="2">
    <source>
        <dbReference type="ARBA" id="ARBA00009183"/>
    </source>
</evidence>
<feature type="non-terminal residue" evidence="8">
    <location>
        <position position="404"/>
    </location>
</feature>
<dbReference type="FunFam" id="3.50.50.60:FF:000138">
    <property type="entry name" value="Flavin-containing monooxygenase"/>
    <property type="match status" value="1"/>
</dbReference>
<dbReference type="STRING" id="1661398.A0A482VS83"/>
<dbReference type="InterPro" id="IPR050346">
    <property type="entry name" value="FMO-like"/>
</dbReference>
<dbReference type="Gene3D" id="3.50.50.60">
    <property type="entry name" value="FAD/NAD(P)-binding domain"/>
    <property type="match status" value="2"/>
</dbReference>
<dbReference type="GO" id="GO:0050660">
    <property type="term" value="F:flavin adenine dinucleotide binding"/>
    <property type="evidence" value="ECO:0007669"/>
    <property type="project" value="InterPro"/>
</dbReference>
<evidence type="ECO:0000256" key="3">
    <source>
        <dbReference type="ARBA" id="ARBA00022630"/>
    </source>
</evidence>
<comment type="similarity">
    <text evidence="2">Belongs to the FMO family.</text>
</comment>
<dbReference type="PANTHER" id="PTHR23023">
    <property type="entry name" value="DIMETHYLANILINE MONOOXYGENASE"/>
    <property type="match status" value="1"/>
</dbReference>
<dbReference type="EMBL" id="QDEB01067737">
    <property type="protein sequence ID" value="RZC35802.1"/>
    <property type="molecule type" value="Genomic_DNA"/>
</dbReference>
<keyword evidence="9" id="KW-1185">Reference proteome</keyword>
<dbReference type="OrthoDB" id="66881at2759"/>
<dbReference type="GO" id="GO:0050661">
    <property type="term" value="F:NADP binding"/>
    <property type="evidence" value="ECO:0007669"/>
    <property type="project" value="InterPro"/>
</dbReference>
<keyword evidence="3" id="KW-0285">Flavoprotein</keyword>
<organism evidence="8 9">
    <name type="scientific">Asbolus verrucosus</name>
    <name type="common">Desert ironclad beetle</name>
    <dbReference type="NCBI Taxonomy" id="1661398"/>
    <lineage>
        <taxon>Eukaryota</taxon>
        <taxon>Metazoa</taxon>
        <taxon>Ecdysozoa</taxon>
        <taxon>Arthropoda</taxon>
        <taxon>Hexapoda</taxon>
        <taxon>Insecta</taxon>
        <taxon>Pterygota</taxon>
        <taxon>Neoptera</taxon>
        <taxon>Endopterygota</taxon>
        <taxon>Coleoptera</taxon>
        <taxon>Polyphaga</taxon>
        <taxon>Cucujiformia</taxon>
        <taxon>Tenebrionidae</taxon>
        <taxon>Pimeliinae</taxon>
        <taxon>Asbolus</taxon>
    </lineage>
</organism>
<accession>A0A482VS83</accession>
<name>A0A482VS83_ASBVE</name>